<evidence type="ECO:0000259" key="6">
    <source>
        <dbReference type="PROSITE" id="PS50071"/>
    </source>
</evidence>
<feature type="domain" description="DM13" evidence="7">
    <location>
        <begin position="911"/>
        <end position="1023"/>
    </location>
</feature>
<evidence type="ECO:0000256" key="3">
    <source>
        <dbReference type="PROSITE-ProRule" id="PRU00108"/>
    </source>
</evidence>
<dbReference type="PROSITE" id="PS51549">
    <property type="entry name" value="DM13"/>
    <property type="match status" value="3"/>
</dbReference>
<gene>
    <name evidence="8" type="primary">Skeletor</name>
    <name evidence="8" type="ORF">T4A_3970</name>
</gene>
<dbReference type="InterPro" id="IPR009057">
    <property type="entry name" value="Homeodomain-like_sf"/>
</dbReference>
<keyword evidence="2" id="KW-0677">Repeat</keyword>
<feature type="non-terminal residue" evidence="8">
    <location>
        <position position="1"/>
    </location>
</feature>
<dbReference type="InterPro" id="IPR052126">
    <property type="entry name" value="Spindle_Org/Thrombomodulin"/>
</dbReference>
<evidence type="ECO:0000259" key="7">
    <source>
        <dbReference type="PROSITE" id="PS51549"/>
    </source>
</evidence>
<evidence type="ECO:0000256" key="4">
    <source>
        <dbReference type="RuleBase" id="RU000682"/>
    </source>
</evidence>
<keyword evidence="3 4" id="KW-0539">Nucleus</keyword>
<dbReference type="InterPro" id="IPR019545">
    <property type="entry name" value="DM13_domain"/>
</dbReference>
<feature type="domain" description="DM13" evidence="7">
    <location>
        <begin position="336"/>
        <end position="447"/>
    </location>
</feature>
<name>A0A0V1EZF8_TRIPS</name>
<feature type="chain" id="PRO_5006877635" evidence="5">
    <location>
        <begin position="37"/>
        <end position="1463"/>
    </location>
</feature>
<dbReference type="InterPro" id="IPR001356">
    <property type="entry name" value="HD"/>
</dbReference>
<keyword evidence="3 4" id="KW-0238">DNA-binding</keyword>
<feature type="domain" description="Homeobox" evidence="6">
    <location>
        <begin position="1340"/>
        <end position="1400"/>
    </location>
</feature>
<keyword evidence="3 4" id="KW-0371">Homeobox</keyword>
<keyword evidence="5" id="KW-0732">Signal</keyword>
<feature type="domain" description="DM13" evidence="7">
    <location>
        <begin position="786"/>
        <end position="894"/>
    </location>
</feature>
<dbReference type="GO" id="GO:0005634">
    <property type="term" value="C:nucleus"/>
    <property type="evidence" value="ECO:0007669"/>
    <property type="project" value="UniProtKB-SubCell"/>
</dbReference>
<dbReference type="Proteomes" id="UP000054632">
    <property type="component" value="Unassembled WGS sequence"/>
</dbReference>
<accession>A0A0V1EZF8</accession>
<comment type="caution">
    <text evidence="8">The sequence shown here is derived from an EMBL/GenBank/DDBJ whole genome shotgun (WGS) entry which is preliminary data.</text>
</comment>
<dbReference type="PANTHER" id="PTHR24036">
    <property type="entry name" value="SKELETOR-RELATED"/>
    <property type="match status" value="1"/>
</dbReference>
<dbReference type="EMBL" id="JYDR01000002">
    <property type="protein sequence ID" value="KRY79238.1"/>
    <property type="molecule type" value="Genomic_DNA"/>
</dbReference>
<evidence type="ECO:0000313" key="8">
    <source>
        <dbReference type="EMBL" id="KRY79238.1"/>
    </source>
</evidence>
<dbReference type="CDD" id="cd00086">
    <property type="entry name" value="homeodomain"/>
    <property type="match status" value="1"/>
</dbReference>
<dbReference type="Pfam" id="PF10517">
    <property type="entry name" value="DM13"/>
    <property type="match status" value="2"/>
</dbReference>
<dbReference type="SUPFAM" id="SSF46689">
    <property type="entry name" value="Homeodomain-like"/>
    <property type="match status" value="1"/>
</dbReference>
<organism evidence="8 9">
    <name type="scientific">Trichinella pseudospiralis</name>
    <name type="common">Parasitic roundworm</name>
    <dbReference type="NCBI Taxonomy" id="6337"/>
    <lineage>
        <taxon>Eukaryota</taxon>
        <taxon>Metazoa</taxon>
        <taxon>Ecdysozoa</taxon>
        <taxon>Nematoda</taxon>
        <taxon>Enoplea</taxon>
        <taxon>Dorylaimia</taxon>
        <taxon>Trichinellida</taxon>
        <taxon>Trichinellidae</taxon>
        <taxon>Trichinella</taxon>
    </lineage>
</organism>
<dbReference type="GO" id="GO:0003677">
    <property type="term" value="F:DNA binding"/>
    <property type="evidence" value="ECO:0007669"/>
    <property type="project" value="UniProtKB-UniRule"/>
</dbReference>
<feature type="signal peptide" evidence="5">
    <location>
        <begin position="1"/>
        <end position="36"/>
    </location>
</feature>
<sequence length="1463" mass="167566">LLHAFLLLAMSQQRIFWKLTLFLFVISSVSLQRTSAASTPNYGRFAGLLNEEASKEKPLRYNCQGFVWIPNENQIVISDFNFIPPQRKENNVTFWIGPSKITGSVNDSEPSNNGIYLKPVHLKKRALHSTKSIVQYAKKPKSPSETVLQEILAISKIPKDKISTAEYTAFTPSYENNIEQTDTEENSEAIEIVKVEKGTLKTLKITNPPPVHSSIVEASVQVKELSKRKKRDFDVNDIWKAVFKLVDKGEQYQMMRQMKSRNNNHNKNKEEVAQTDIDSLPLFKKKELLLLNLPADKTIWDFSWLSVYDHHAEKSIATVYFPKGPSWLVPKSKTLPGFREYYQKYSVTSSNIEILDEKTLLFHNFSCQECPPGTWIMAGDAMLPNLAGEILPTVNENGTYACDYLPDKLKNVTIKVKLPGLWEVSDLTWISVFNVPHKFSLSEVYVSHQDNVPPVFNDDPKTAWLNCDKFINIGKRTDKISLPLPEIAFPRAAYSSCMSSISNIGEGFLKEIIKRMFEIKKSYKVIKSNIIFKVLKYNKFITYISPCIFYDMPIVFSHSSQLHFAAVYFAFYCRICFLQHVISNNKSNLVKKRDFEECNRNNIKHGQGLLTFYAGLFFSPFQQQLSCSILPVAAELTDIAPTPPPPPRTLFYADCVYAASLVPNWWKLAGPRLSTSIAVLGIAPLRFTTRPAIISAVTVSLLYSLFPQSQLNQPLVCCLTSKKPDPPGIISTFQSNHLLWNRFFIHTIHCSSLQMLLHPLLAQLFIIFASLCNVLTALPEPEPWFGDFLGTLPDPQMIGIFGKVYAVNSTCVQVLNFTYNGQAPDLFFWMDTEAMPSARGVKLSTFESGDSMLTPYYNKHVVLILPPNVALSDYKTFGLWCQSCTQDFGHVRIPDGFTPPNPQFLTHGLKATTKGVRYNVGSGPILILDRRTVKIYGLTFQGNRAPDSFFFVGKGPEPRRNDGIKVPIRGKDSPTDISNLKELYNGEKDIILELPEDHDIYNINWISIYCLRFAVNFAFVKIQAISDRIPPYVPVPVQRSKVPEFKREPWTTVTLLGKPPRNNFTFQLGPPGGLRAYESWAKAKPGEFVWYVNGYMAPELWVQRGVTYKIRVEGGDDSVLERFFNPLYISDDPYGGYSKLTDDDRQQITVYAGLNKQNLPLDGNGRLCRFINRHPEIIPDRLDSFLEYRKNLVLRCLKNSPGIFYWTPDDRTPDVSYTNFNMGWKIIVTDEIPSDVPFTEHESYSYELIDSEDEQLYSRHRDPLLQENAGIRPNQFHHASDISKQFTLHRNFKDSQKLSRNVHFNEANFWQHCVRALRLDSYLEQQCNGRSNEISMLSHQAKRRPRVLFTQRQVQQLESRFKQQHYLTAFERDEMAKKLKLTSHQNRRYKFKRVRQDKTLELTVNFPKLHHSSLPLLLQPGETYETNKSPFDCRFLTSQTVSSHFLISSPLPHSFTTQCMPAQ</sequence>
<dbReference type="Pfam" id="PF00046">
    <property type="entry name" value="Homeodomain"/>
    <property type="match status" value="1"/>
</dbReference>
<dbReference type="SMART" id="SM00686">
    <property type="entry name" value="DM13"/>
    <property type="match status" value="3"/>
</dbReference>
<feature type="DNA-binding region" description="Homeobox" evidence="3">
    <location>
        <begin position="1342"/>
        <end position="1401"/>
    </location>
</feature>
<protein>
    <submittedName>
        <fullName evidence="8">Protein Skeletor, isoforms D/E</fullName>
    </submittedName>
</protein>
<evidence type="ECO:0000256" key="2">
    <source>
        <dbReference type="ARBA" id="ARBA00022737"/>
    </source>
</evidence>
<dbReference type="PANTHER" id="PTHR24036:SF5">
    <property type="entry name" value="THROMBOMODULIN"/>
    <property type="match status" value="1"/>
</dbReference>
<feature type="non-terminal residue" evidence="8">
    <location>
        <position position="1463"/>
    </location>
</feature>
<reference evidence="8 9" key="1">
    <citation type="submission" date="2015-01" db="EMBL/GenBank/DDBJ databases">
        <title>Evolution of Trichinella species and genotypes.</title>
        <authorList>
            <person name="Korhonen P.K."/>
            <person name="Edoardo P."/>
            <person name="Giuseppe L.R."/>
            <person name="Gasser R.B."/>
        </authorList>
    </citation>
    <scope>NUCLEOTIDE SEQUENCE [LARGE SCALE GENOMIC DNA]</scope>
    <source>
        <strain evidence="8">ISS13</strain>
    </source>
</reference>
<evidence type="ECO:0000256" key="5">
    <source>
        <dbReference type="SAM" id="SignalP"/>
    </source>
</evidence>
<evidence type="ECO:0000313" key="9">
    <source>
        <dbReference type="Proteomes" id="UP000054632"/>
    </source>
</evidence>
<comment type="subcellular location">
    <subcellularLocation>
        <location evidence="1 3 4">Nucleus</location>
    </subcellularLocation>
</comment>
<evidence type="ECO:0000256" key="1">
    <source>
        <dbReference type="ARBA" id="ARBA00004123"/>
    </source>
</evidence>
<dbReference type="SMART" id="SM00389">
    <property type="entry name" value="HOX"/>
    <property type="match status" value="1"/>
</dbReference>
<proteinExistence type="predicted"/>
<dbReference type="PROSITE" id="PS50071">
    <property type="entry name" value="HOMEOBOX_2"/>
    <property type="match status" value="1"/>
</dbReference>
<dbReference type="Gene3D" id="1.10.10.60">
    <property type="entry name" value="Homeodomain-like"/>
    <property type="match status" value="1"/>
</dbReference>